<feature type="domain" description="NAD-dependent epimerase/dehydratase" evidence="2">
    <location>
        <begin position="4"/>
        <end position="231"/>
    </location>
</feature>
<evidence type="ECO:0000313" key="4">
    <source>
        <dbReference type="Proteomes" id="UP001333818"/>
    </source>
</evidence>
<accession>A0AAW9PY24</accession>
<protein>
    <submittedName>
        <fullName evidence="3">NAD-dependent epimerase/dehydratase family protein</fullName>
    </submittedName>
</protein>
<keyword evidence="4" id="KW-1185">Reference proteome</keyword>
<dbReference type="RefSeq" id="WP_330481868.1">
    <property type="nucleotide sequence ID" value="NZ_JAZBJZ010000003.1"/>
</dbReference>
<dbReference type="AlphaFoldDB" id="A0AAW9PY24"/>
<evidence type="ECO:0000313" key="3">
    <source>
        <dbReference type="EMBL" id="MEE3715446.1"/>
    </source>
</evidence>
<dbReference type="InterPro" id="IPR036291">
    <property type="entry name" value="NAD(P)-bd_dom_sf"/>
</dbReference>
<dbReference type="SUPFAM" id="SSF51735">
    <property type="entry name" value="NAD(P)-binding Rossmann-fold domains"/>
    <property type="match status" value="1"/>
</dbReference>
<dbReference type="Proteomes" id="UP001333818">
    <property type="component" value="Unassembled WGS sequence"/>
</dbReference>
<evidence type="ECO:0000256" key="1">
    <source>
        <dbReference type="ARBA" id="ARBA00007637"/>
    </source>
</evidence>
<dbReference type="Pfam" id="PF01370">
    <property type="entry name" value="Epimerase"/>
    <property type="match status" value="1"/>
</dbReference>
<comment type="similarity">
    <text evidence="1">Belongs to the NAD(P)-dependent epimerase/dehydratase family.</text>
</comment>
<proteinExistence type="inferred from homology"/>
<reference evidence="3" key="1">
    <citation type="submission" date="2024-01" db="EMBL/GenBank/DDBJ databases">
        <title>Bank of Algae and Cyanobacteria of the Azores (BACA) strain genomes.</title>
        <authorList>
            <person name="Luz R."/>
            <person name="Cordeiro R."/>
            <person name="Fonseca A."/>
            <person name="Goncalves V."/>
        </authorList>
    </citation>
    <scope>NUCLEOTIDE SEQUENCE</scope>
    <source>
        <strain evidence="3">BACA0141</strain>
    </source>
</reference>
<sequence length="284" mass="32492">MNKVLVTGALGFTGQHLVQYLNKDRDIQLYCIHRNLITENPNGFSCNLADEYSIYKLIEEIKPNQIYHLAGSFSNEYHTDYLNNVTSTRNILESILKANISCRVLLIGSAAEYGLVKDDENHVKETHSLNPVSIYGLTKAYQSHMMNFYYHVHGMDIVMARTFNLMGKGISKKLFIGRVYQQIEEYKQGLIKKIILGDLSSYRDYISIEQAIKSYQIIMNHGISGEVYNVGSGFPIRLDILLEQILQEFNLNLDVVEIKGISQPNKLNIRNIYADITKLQSLAW</sequence>
<dbReference type="Gene3D" id="3.40.50.720">
    <property type="entry name" value="NAD(P)-binding Rossmann-like Domain"/>
    <property type="match status" value="1"/>
</dbReference>
<organism evidence="3 4">
    <name type="scientific">Tumidithrix elongata BACA0141</name>
    <dbReference type="NCBI Taxonomy" id="2716417"/>
    <lineage>
        <taxon>Bacteria</taxon>
        <taxon>Bacillati</taxon>
        <taxon>Cyanobacteriota</taxon>
        <taxon>Cyanophyceae</taxon>
        <taxon>Pseudanabaenales</taxon>
        <taxon>Pseudanabaenaceae</taxon>
        <taxon>Tumidithrix</taxon>
        <taxon>Tumidithrix elongata</taxon>
    </lineage>
</organism>
<dbReference type="EMBL" id="JAZBJZ010000003">
    <property type="protein sequence ID" value="MEE3715446.1"/>
    <property type="molecule type" value="Genomic_DNA"/>
</dbReference>
<comment type="caution">
    <text evidence="3">The sequence shown here is derived from an EMBL/GenBank/DDBJ whole genome shotgun (WGS) entry which is preliminary data.</text>
</comment>
<gene>
    <name evidence="3" type="ORF">V2H45_01655</name>
</gene>
<dbReference type="PANTHER" id="PTHR43000">
    <property type="entry name" value="DTDP-D-GLUCOSE 4,6-DEHYDRATASE-RELATED"/>
    <property type="match status" value="1"/>
</dbReference>
<dbReference type="InterPro" id="IPR001509">
    <property type="entry name" value="Epimerase_deHydtase"/>
</dbReference>
<evidence type="ECO:0000259" key="2">
    <source>
        <dbReference type="Pfam" id="PF01370"/>
    </source>
</evidence>
<dbReference type="Gene3D" id="3.90.25.10">
    <property type="entry name" value="UDP-galactose 4-epimerase, domain 1"/>
    <property type="match status" value="1"/>
</dbReference>
<name>A0AAW9PY24_9CYAN</name>